<accession>A0A565A4J3</accession>
<dbReference type="VEuPathDB" id="PlasmoDB:PVX_109790"/>
<gene>
    <name evidence="2" type="ORF">PVP01_0002440</name>
</gene>
<sequence>MTCITPTEANSANNVFDPKCGTKVFVSFLSNFNHVKGDYLEYIKKINYPILRHIFIYFVQYYVDGYNYYHDSNQVYRSAACSYLRHWLQEKKDLFTYGGNCSTKKELWDNNIINLLDMLKNKNTIPDNKSRKPWCDNIPLISATIYPHELFSPNCEESIPQESIRTYPIPLSVTEKCECPQNAVHEIPSPPDQASEADRTKNLAVTSGFTAVGTLGTLFFLYRFTPMASWFRRTGMNNVGTDLYMDAGAPDGFLSMQNGNGGNNLFYQP</sequence>
<keyword evidence="1" id="KW-0472">Membrane</keyword>
<dbReference type="OrthoDB" id="387997at2759"/>
<reference evidence="2" key="1">
    <citation type="submission" date="2016-07" db="EMBL/GenBank/DDBJ databases">
        <authorList>
            <consortium name="Pathogen Informatics"/>
        </authorList>
    </citation>
    <scope>NUCLEOTIDE SEQUENCE</scope>
</reference>
<name>A0A565A4J3_PLAVI</name>
<protein>
    <submittedName>
        <fullName evidence="2">VIR protein</fullName>
    </submittedName>
</protein>
<dbReference type="AlphaFoldDB" id="A0A565A4J3"/>
<evidence type="ECO:0000256" key="1">
    <source>
        <dbReference type="SAM" id="Phobius"/>
    </source>
</evidence>
<feature type="transmembrane region" description="Helical" evidence="1">
    <location>
        <begin position="203"/>
        <end position="224"/>
    </location>
</feature>
<dbReference type="VEuPathDB" id="PlasmoDB:PVP01_0002440"/>
<dbReference type="VEuPathDB" id="PlasmoDB:PVPAM_060039800"/>
<dbReference type="Proteomes" id="UP000220605">
    <property type="component" value="Unassembled WGS sequence"/>
</dbReference>
<dbReference type="VEuPathDB" id="PlasmoDB:PVW1_020027200"/>
<proteinExistence type="predicted"/>
<organism evidence="2">
    <name type="scientific">Plasmodium vivax</name>
    <name type="common">malaria parasite P. vivax</name>
    <dbReference type="NCBI Taxonomy" id="5855"/>
    <lineage>
        <taxon>Eukaryota</taxon>
        <taxon>Sar</taxon>
        <taxon>Alveolata</taxon>
        <taxon>Apicomplexa</taxon>
        <taxon>Aconoidasida</taxon>
        <taxon>Haemosporida</taxon>
        <taxon>Plasmodiidae</taxon>
        <taxon>Plasmodium</taxon>
        <taxon>Plasmodium (Plasmodium)</taxon>
    </lineage>
</organism>
<evidence type="ECO:0000313" key="2">
    <source>
        <dbReference type="EMBL" id="VUZ99529.1"/>
    </source>
</evidence>
<keyword evidence="1" id="KW-0812">Transmembrane</keyword>
<keyword evidence="1" id="KW-1133">Transmembrane helix</keyword>
<dbReference type="EMBL" id="FLZR02000005">
    <property type="protein sequence ID" value="VUZ99529.1"/>
    <property type="molecule type" value="Genomic_DNA"/>
</dbReference>